<keyword evidence="5" id="KW-1185">Reference proteome</keyword>
<dbReference type="InterPro" id="IPR003018">
    <property type="entry name" value="GAF"/>
</dbReference>
<dbReference type="InterPro" id="IPR029016">
    <property type="entry name" value="GAF-like_dom_sf"/>
</dbReference>
<reference evidence="4" key="1">
    <citation type="submission" date="2022-10" db="EMBL/GenBank/DDBJ databases">
        <title>Shewanella flava sp. nov, isolated from the estuary of the Fenhe River into the Yellow River.</title>
        <authorList>
            <person name="Li Y."/>
        </authorList>
    </citation>
    <scope>NUCLEOTIDE SEQUENCE</scope>
    <source>
        <strain evidence="4">FYR11-62</strain>
    </source>
</reference>
<evidence type="ECO:0000313" key="5">
    <source>
        <dbReference type="Proteomes" id="UP001163714"/>
    </source>
</evidence>
<dbReference type="SUPFAM" id="SSF109604">
    <property type="entry name" value="HD-domain/PDEase-like"/>
    <property type="match status" value="1"/>
</dbReference>
<dbReference type="SUPFAM" id="SSF54631">
    <property type="entry name" value="CBS-domain pair"/>
    <property type="match status" value="1"/>
</dbReference>
<dbReference type="PROSITE" id="PS51832">
    <property type="entry name" value="HD_GYP"/>
    <property type="match status" value="1"/>
</dbReference>
<dbReference type="Proteomes" id="UP001163714">
    <property type="component" value="Unassembled WGS sequence"/>
</dbReference>
<protein>
    <submittedName>
        <fullName evidence="4">HD domain-containing protein</fullName>
    </submittedName>
</protein>
<dbReference type="Pfam" id="PF13185">
    <property type="entry name" value="GAF_2"/>
    <property type="match status" value="1"/>
</dbReference>
<dbReference type="SMART" id="SM00065">
    <property type="entry name" value="GAF"/>
    <property type="match status" value="1"/>
</dbReference>
<dbReference type="Gene3D" id="3.30.450.40">
    <property type="match status" value="1"/>
</dbReference>
<evidence type="ECO:0000313" key="4">
    <source>
        <dbReference type="EMBL" id="MCW3172634.1"/>
    </source>
</evidence>
<sequence length="635" mass="71655">MNRHQPNFLNLNELPKELELCWGVINERFDLIKLSESLYKLINKPIASILKQHLSRSFSSLDVAKIDLENRHSSQYLNFIDDFGQGYKVTICPIKESDQHWVILLSPINLDDKWLMELHPDYNHALQSSDEWLQQIEAVLSAKPGEVIQTSVQQAAILTQSDISYVHVLGRKKGEVRLTAWSNNAHKHVTIKPNQTYSANEGVWGEVIKTGKAVIQNEPMVEIDGKKALQGYFPFKRHLCVPIFYRGNFVGLIGVANRDKPFTVIDAKSLTVYATIMWHTVEVLRTLKRMDKQSQLIKAQQEKMSHILAQLVGAMSEALELKDAYTARHQRSVAQLSCEIGEKMGLDEDCLIGLKLGALIHDIGKLAIPSQILSKPSKLSEIEFALVKQHPVQGGLIVDEVEFPWPIQQMIRQHHERLDGSGYPDGLTSDEIILEAKIIAVADVADSVLSHRPYRAALGMDALTSILLAGRDIEFDAEVVDYCLDILSTDEIKTEKCLAALPLQPVVFFEEYYTLEHAESLFKKAKMDVGIVLSEKSRLPIGVIDKHIMAFWHSPFLNTAAERLVDRNLLNKRVHQVMEHKFQCVAEDTTLNDAKVILDKTEQSFLVVQNANNKVCGIVTWQILANALSIQPECI</sequence>
<dbReference type="CDD" id="cd00077">
    <property type="entry name" value="HDc"/>
    <property type="match status" value="1"/>
</dbReference>
<evidence type="ECO:0000259" key="3">
    <source>
        <dbReference type="PROSITE" id="PS51832"/>
    </source>
</evidence>
<dbReference type="Pfam" id="PF13487">
    <property type="entry name" value="HD_5"/>
    <property type="match status" value="1"/>
</dbReference>
<name>A0ABT3I990_9GAMM</name>
<comment type="caution">
    <text evidence="4">The sequence shown here is derived from an EMBL/GenBank/DDBJ whole genome shotgun (WGS) entry which is preliminary data.</text>
</comment>
<dbReference type="InterPro" id="IPR000644">
    <property type="entry name" value="CBS_dom"/>
</dbReference>
<dbReference type="InterPro" id="IPR003607">
    <property type="entry name" value="HD/PDEase_dom"/>
</dbReference>
<feature type="domain" description="HD-GYP" evidence="3">
    <location>
        <begin position="304"/>
        <end position="499"/>
    </location>
</feature>
<dbReference type="PROSITE" id="PS51371">
    <property type="entry name" value="CBS"/>
    <property type="match status" value="1"/>
</dbReference>
<dbReference type="InterPro" id="IPR046342">
    <property type="entry name" value="CBS_dom_sf"/>
</dbReference>
<accession>A0ABT3I990</accession>
<gene>
    <name evidence="4" type="ORF">OHT75_09105</name>
</gene>
<evidence type="ECO:0000256" key="1">
    <source>
        <dbReference type="PROSITE-ProRule" id="PRU00703"/>
    </source>
</evidence>
<dbReference type="RefSeq" id="WP_264726170.1">
    <property type="nucleotide sequence ID" value="NZ_JAPDMX010000023.1"/>
</dbReference>
<dbReference type="SUPFAM" id="SSF55781">
    <property type="entry name" value="GAF domain-like"/>
    <property type="match status" value="1"/>
</dbReference>
<dbReference type="Gene3D" id="3.10.580.10">
    <property type="entry name" value="CBS-domain"/>
    <property type="match status" value="1"/>
</dbReference>
<dbReference type="Pfam" id="PF00571">
    <property type="entry name" value="CBS"/>
    <property type="match status" value="1"/>
</dbReference>
<dbReference type="InterPro" id="IPR037522">
    <property type="entry name" value="HD_GYP_dom"/>
</dbReference>
<proteinExistence type="predicted"/>
<dbReference type="EMBL" id="JAPDMX010000023">
    <property type="protein sequence ID" value="MCW3172634.1"/>
    <property type="molecule type" value="Genomic_DNA"/>
</dbReference>
<feature type="domain" description="CBS" evidence="2">
    <location>
        <begin position="578"/>
        <end position="635"/>
    </location>
</feature>
<dbReference type="PANTHER" id="PTHR43155:SF2">
    <property type="entry name" value="CYCLIC DI-GMP PHOSPHODIESTERASE PA4108"/>
    <property type="match status" value="1"/>
</dbReference>
<dbReference type="PANTHER" id="PTHR43155">
    <property type="entry name" value="CYCLIC DI-GMP PHOSPHODIESTERASE PA4108-RELATED"/>
    <property type="match status" value="1"/>
</dbReference>
<dbReference type="SMART" id="SM00471">
    <property type="entry name" value="HDc"/>
    <property type="match status" value="1"/>
</dbReference>
<evidence type="ECO:0000259" key="2">
    <source>
        <dbReference type="PROSITE" id="PS51371"/>
    </source>
</evidence>
<organism evidence="4 5">
    <name type="scientific">Shewanella subflava</name>
    <dbReference type="NCBI Taxonomy" id="2986476"/>
    <lineage>
        <taxon>Bacteria</taxon>
        <taxon>Pseudomonadati</taxon>
        <taxon>Pseudomonadota</taxon>
        <taxon>Gammaproteobacteria</taxon>
        <taxon>Alteromonadales</taxon>
        <taxon>Shewanellaceae</taxon>
        <taxon>Shewanella</taxon>
    </lineage>
</organism>
<keyword evidence="1" id="KW-0129">CBS domain</keyword>
<dbReference type="Gene3D" id="1.10.3210.10">
    <property type="entry name" value="Hypothetical protein af1432"/>
    <property type="match status" value="1"/>
</dbReference>